<organism evidence="2 3">
    <name type="scientific">Candidatus Bacteroides pullicola</name>
    <dbReference type="NCBI Taxonomy" id="2838475"/>
    <lineage>
        <taxon>Bacteria</taxon>
        <taxon>Pseudomonadati</taxon>
        <taxon>Bacteroidota</taxon>
        <taxon>Bacteroidia</taxon>
        <taxon>Bacteroidales</taxon>
        <taxon>Bacteroidaceae</taxon>
        <taxon>Bacteroides</taxon>
    </lineage>
</organism>
<feature type="transmembrane region" description="Helical" evidence="1">
    <location>
        <begin position="295"/>
        <end position="316"/>
    </location>
</feature>
<feature type="transmembrane region" description="Helical" evidence="1">
    <location>
        <begin position="21"/>
        <end position="40"/>
    </location>
</feature>
<dbReference type="AlphaFoldDB" id="A0A9D1ZIK0"/>
<evidence type="ECO:0000313" key="3">
    <source>
        <dbReference type="Proteomes" id="UP000886851"/>
    </source>
</evidence>
<keyword evidence="1" id="KW-1133">Transmembrane helix</keyword>
<feature type="transmembrane region" description="Helical" evidence="1">
    <location>
        <begin position="229"/>
        <end position="255"/>
    </location>
</feature>
<reference evidence="2" key="2">
    <citation type="submission" date="2021-04" db="EMBL/GenBank/DDBJ databases">
        <authorList>
            <person name="Gilroy R."/>
        </authorList>
    </citation>
    <scope>NUCLEOTIDE SEQUENCE</scope>
    <source>
        <strain evidence="2">Gambia2-208</strain>
    </source>
</reference>
<evidence type="ECO:0000313" key="2">
    <source>
        <dbReference type="EMBL" id="HIY88441.1"/>
    </source>
</evidence>
<reference evidence="2" key="1">
    <citation type="journal article" date="2021" name="PeerJ">
        <title>Extensive microbial diversity within the chicken gut microbiome revealed by metagenomics and culture.</title>
        <authorList>
            <person name="Gilroy R."/>
            <person name="Ravi A."/>
            <person name="Getino M."/>
            <person name="Pursley I."/>
            <person name="Horton D.L."/>
            <person name="Alikhan N.F."/>
            <person name="Baker D."/>
            <person name="Gharbi K."/>
            <person name="Hall N."/>
            <person name="Watson M."/>
            <person name="Adriaenssens E.M."/>
            <person name="Foster-Nyarko E."/>
            <person name="Jarju S."/>
            <person name="Secka A."/>
            <person name="Antonio M."/>
            <person name="Oren A."/>
            <person name="Chaudhuri R.R."/>
            <person name="La Ragione R."/>
            <person name="Hildebrand F."/>
            <person name="Pallen M.J."/>
        </authorList>
    </citation>
    <scope>NUCLEOTIDE SEQUENCE</scope>
    <source>
        <strain evidence="2">Gambia2-208</strain>
    </source>
</reference>
<feature type="transmembrane region" description="Helical" evidence="1">
    <location>
        <begin position="328"/>
        <end position="347"/>
    </location>
</feature>
<dbReference type="EMBL" id="DXCV01000048">
    <property type="protein sequence ID" value="HIY88441.1"/>
    <property type="molecule type" value="Genomic_DNA"/>
</dbReference>
<accession>A0A9D1ZIK0</accession>
<comment type="caution">
    <text evidence="2">The sequence shown here is derived from an EMBL/GenBank/DDBJ whole genome shotgun (WGS) entry which is preliminary data.</text>
</comment>
<sequence>MKMQRLATLRQTLTGAFRRCARRFPLTVLFAFVLTAYLCFQVATEGAAGEKKLLMCVGYFLSVGTLLSLSLHLWAEEVRRWKVRLGVQLAAHLLLVADTLFLYLHTMGARMLDIGIAHGAAILTIGLSVFFLPFFRERDDIPAWNFAQYAVGTLALVLIVGAVMSGGICLLTFSLHQLFGVDISYKCYLYILIMCGLLLPLLMFLGLLPEGERKHDRVPQPTAFLHNTLHYLFLPLAGLYLLVLYVYAGTIIARWQLPDGWVSWLVSALMAGVICIELGLYPSRLKDHKPVDERIARWLPLLTLPLLVLMTVGIGRRFLDYGITLNRLYLATLNAWFYFVCIGLVVGRARRLSWIPISFSLVFLVTSVLPVNYASITRSVLRGEVEAVLGDSRPLTEEQYETWLKTLPRDEARTVEDKLHYLQDWFGEESIQDLVKDGVPYRRVMAEEEPDTETLHFDQADGTTLDIPQGSTRLTFVQSHISEGVASEVSFPLDETDDTLRLPLDSLRRWEGMHRLPLLRTTRGNAFCLTRYHLYLDNGEHEAEADIEGYLFHNNESTHKE</sequence>
<dbReference type="Pfam" id="PF13687">
    <property type="entry name" value="DUF4153"/>
    <property type="match status" value="1"/>
</dbReference>
<gene>
    <name evidence="2" type="ORF">H9824_07045</name>
</gene>
<feature type="transmembrane region" description="Helical" evidence="1">
    <location>
        <begin position="52"/>
        <end position="73"/>
    </location>
</feature>
<keyword evidence="1" id="KW-0812">Transmembrane</keyword>
<protein>
    <submittedName>
        <fullName evidence="2">DUF4153 domain-containing protein</fullName>
    </submittedName>
</protein>
<feature type="transmembrane region" description="Helical" evidence="1">
    <location>
        <begin position="85"/>
        <end position="104"/>
    </location>
</feature>
<evidence type="ECO:0000256" key="1">
    <source>
        <dbReference type="SAM" id="Phobius"/>
    </source>
</evidence>
<feature type="transmembrane region" description="Helical" evidence="1">
    <location>
        <begin position="116"/>
        <end position="135"/>
    </location>
</feature>
<dbReference type="Proteomes" id="UP000886851">
    <property type="component" value="Unassembled WGS sequence"/>
</dbReference>
<feature type="transmembrane region" description="Helical" evidence="1">
    <location>
        <begin position="354"/>
        <end position="373"/>
    </location>
</feature>
<proteinExistence type="predicted"/>
<feature type="transmembrane region" description="Helical" evidence="1">
    <location>
        <begin position="261"/>
        <end position="283"/>
    </location>
</feature>
<feature type="transmembrane region" description="Helical" evidence="1">
    <location>
        <begin position="188"/>
        <end position="208"/>
    </location>
</feature>
<name>A0A9D1ZIK0_9BACE</name>
<feature type="transmembrane region" description="Helical" evidence="1">
    <location>
        <begin position="147"/>
        <end position="176"/>
    </location>
</feature>
<keyword evidence="1" id="KW-0472">Membrane</keyword>
<dbReference type="InterPro" id="IPR025291">
    <property type="entry name" value="DUF4153"/>
</dbReference>